<keyword evidence="1 2" id="KW-0732">Signal</keyword>
<dbReference type="InterPro" id="IPR032812">
    <property type="entry name" value="SbsA_Ig"/>
</dbReference>
<dbReference type="SUPFAM" id="SSF49373">
    <property type="entry name" value="Invasin/intimin cell-adhesion fragments"/>
    <property type="match status" value="1"/>
</dbReference>
<dbReference type="InterPro" id="IPR038765">
    <property type="entry name" value="Papain-like_cys_pep_sf"/>
</dbReference>
<dbReference type="GO" id="GO:0005737">
    <property type="term" value="C:cytoplasm"/>
    <property type="evidence" value="ECO:0007669"/>
    <property type="project" value="TreeGrafter"/>
</dbReference>
<evidence type="ECO:0000256" key="2">
    <source>
        <dbReference type="SAM" id="SignalP"/>
    </source>
</evidence>
<protein>
    <submittedName>
        <fullName evidence="5">Transglutaminase</fullName>
    </submittedName>
</protein>
<feature type="signal peptide" evidence="2">
    <location>
        <begin position="1"/>
        <end position="26"/>
    </location>
</feature>
<dbReference type="Proteomes" id="UP000244910">
    <property type="component" value="Chromosome"/>
</dbReference>
<dbReference type="Pfam" id="PF02368">
    <property type="entry name" value="Big_2"/>
    <property type="match status" value="1"/>
</dbReference>
<dbReference type="Gene3D" id="3.10.620.30">
    <property type="match status" value="1"/>
</dbReference>
<keyword evidence="6" id="KW-1185">Reference proteome</keyword>
<dbReference type="InterPro" id="IPR014755">
    <property type="entry name" value="Cu-Rt/internalin_Ig-like"/>
</dbReference>
<dbReference type="EMBL" id="CP020953">
    <property type="protein sequence ID" value="AWI06966.1"/>
    <property type="molecule type" value="Genomic_DNA"/>
</dbReference>
<accession>A0A2U8DW72</accession>
<dbReference type="AlphaFoldDB" id="A0A2U8DW72"/>
<dbReference type="PANTHER" id="PTHR46333">
    <property type="entry name" value="CYTOKINESIS PROTEIN 3"/>
    <property type="match status" value="1"/>
</dbReference>
<proteinExistence type="predicted"/>
<evidence type="ECO:0000313" key="6">
    <source>
        <dbReference type="Proteomes" id="UP000244910"/>
    </source>
</evidence>
<evidence type="ECO:0000313" key="5">
    <source>
        <dbReference type="EMBL" id="AWI06966.1"/>
    </source>
</evidence>
<dbReference type="InterPro" id="IPR002931">
    <property type="entry name" value="Transglutaminase-like"/>
</dbReference>
<dbReference type="Gene3D" id="2.60.40.1080">
    <property type="match status" value="1"/>
</dbReference>
<dbReference type="KEGG" id="cdrk:B9W14_21545"/>
<evidence type="ECO:0000256" key="1">
    <source>
        <dbReference type="ARBA" id="ARBA00022729"/>
    </source>
</evidence>
<name>A0A2U8DW72_9CLOT</name>
<sequence>MKRIWKLIASMIVISLVTFAPVFVQAHGVNDSTEDSSYNIKINNINEKYYSGNVSRKNKNLLNAAVQQQVKQPNLLYSNNSCSTINQIKQVAKDNYLNRNTSFSIHYTGNFSDLKGILNEVLDYIDESDDYLANSIVSSEVRYHGYNQDVDIDFTVEYLLTYDQENWVNQKVNSILQNIIRDSMTQDQKEKAIHDYIVANTAYDETLVKHSAYDALHDGTTVCQGYALLAYKMLNEAGVPAKIVVGMVDGSSVENHAWNLVNLNGKWYQLDCTWDDPVPDVQGRVRYDYYNLTDNQLVKDHAWNRSKYPVANTSYDLSITNVPVKSVVLDKHQITLKVGETTSLTANVLPANASDNSIIWRFDAQGLISFDGISIKALKPGKVYINAVSNDGGFKDTCIVTVVNDTEVDFNNSRQWQEKTGIEPNKSWKLKFTKTVASSTANKNNIYVLDELYNKVDVDINFDVTKDTLVVKPAQSYKSGKVYYLVVTTNVTSDSGQKISKPIIMKFTIK</sequence>
<evidence type="ECO:0000259" key="3">
    <source>
        <dbReference type="SMART" id="SM00460"/>
    </source>
</evidence>
<reference evidence="6" key="1">
    <citation type="submission" date="2017-04" db="EMBL/GenBank/DDBJ databases">
        <authorList>
            <person name="Song Y."/>
            <person name="Cho B.-K."/>
        </authorList>
    </citation>
    <scope>NUCLEOTIDE SEQUENCE [LARGE SCALE GENOMIC DNA]</scope>
    <source>
        <strain evidence="6">SL1</strain>
    </source>
</reference>
<feature type="domain" description="BIG2" evidence="4">
    <location>
        <begin position="323"/>
        <end position="399"/>
    </location>
</feature>
<dbReference type="Pfam" id="PF01841">
    <property type="entry name" value="Transglut_core"/>
    <property type="match status" value="1"/>
</dbReference>
<dbReference type="InterPro" id="IPR003343">
    <property type="entry name" value="Big_2"/>
</dbReference>
<feature type="domain" description="Transglutaminase-like" evidence="3">
    <location>
        <begin position="215"/>
        <end position="274"/>
    </location>
</feature>
<gene>
    <name evidence="5" type="ORF">B9W14_21545</name>
</gene>
<dbReference type="PANTHER" id="PTHR46333:SF2">
    <property type="entry name" value="CYTOKINESIS PROTEIN 3"/>
    <property type="match status" value="1"/>
</dbReference>
<evidence type="ECO:0000259" key="4">
    <source>
        <dbReference type="SMART" id="SM00635"/>
    </source>
</evidence>
<dbReference type="SUPFAM" id="SSF54001">
    <property type="entry name" value="Cysteine proteinases"/>
    <property type="match status" value="1"/>
</dbReference>
<dbReference type="Pfam" id="PF13205">
    <property type="entry name" value="Big_5"/>
    <property type="match status" value="1"/>
</dbReference>
<dbReference type="Gene3D" id="2.60.40.1220">
    <property type="match status" value="1"/>
</dbReference>
<dbReference type="SMART" id="SM00635">
    <property type="entry name" value="BID_2"/>
    <property type="match status" value="1"/>
</dbReference>
<dbReference type="InterPro" id="IPR052557">
    <property type="entry name" value="CAP/Cytokinesis_protein"/>
</dbReference>
<dbReference type="InterPro" id="IPR008964">
    <property type="entry name" value="Invasin/intimin_cell_adhesion"/>
</dbReference>
<dbReference type="SMART" id="SM00460">
    <property type="entry name" value="TGc"/>
    <property type="match status" value="1"/>
</dbReference>
<organism evidence="5 6">
    <name type="scientific">Clostridium drakei</name>
    <dbReference type="NCBI Taxonomy" id="332101"/>
    <lineage>
        <taxon>Bacteria</taxon>
        <taxon>Bacillati</taxon>
        <taxon>Bacillota</taxon>
        <taxon>Clostridia</taxon>
        <taxon>Eubacteriales</taxon>
        <taxon>Clostridiaceae</taxon>
        <taxon>Clostridium</taxon>
    </lineage>
</organism>
<feature type="chain" id="PRO_5015987285" evidence="2">
    <location>
        <begin position="27"/>
        <end position="510"/>
    </location>
</feature>
<dbReference type="RefSeq" id="WP_032078895.1">
    <property type="nucleotide sequence ID" value="NZ_CP020953.1"/>
</dbReference>
<dbReference type="OrthoDB" id="9788327at2"/>